<evidence type="ECO:0000313" key="2">
    <source>
        <dbReference type="Proteomes" id="UP000095287"/>
    </source>
</evidence>
<reference evidence="3" key="1">
    <citation type="submission" date="2016-11" db="UniProtKB">
        <authorList>
            <consortium name="WormBaseParasite"/>
        </authorList>
    </citation>
    <scope>IDENTIFICATION</scope>
</reference>
<feature type="region of interest" description="Disordered" evidence="1">
    <location>
        <begin position="175"/>
        <end position="204"/>
    </location>
</feature>
<name>A0A1I7ZTK8_9BILA</name>
<organism evidence="2 3">
    <name type="scientific">Steinernema glaseri</name>
    <dbReference type="NCBI Taxonomy" id="37863"/>
    <lineage>
        <taxon>Eukaryota</taxon>
        <taxon>Metazoa</taxon>
        <taxon>Ecdysozoa</taxon>
        <taxon>Nematoda</taxon>
        <taxon>Chromadorea</taxon>
        <taxon>Rhabditida</taxon>
        <taxon>Tylenchina</taxon>
        <taxon>Panagrolaimomorpha</taxon>
        <taxon>Strongyloidoidea</taxon>
        <taxon>Steinernematidae</taxon>
        <taxon>Steinernema</taxon>
    </lineage>
</organism>
<proteinExistence type="predicted"/>
<evidence type="ECO:0000313" key="3">
    <source>
        <dbReference type="WBParaSite" id="L893_g29399.t1"/>
    </source>
</evidence>
<feature type="compositionally biased region" description="Polar residues" evidence="1">
    <location>
        <begin position="178"/>
        <end position="191"/>
    </location>
</feature>
<sequence length="331" mass="38268">MIFKESSQIERRFGDNKSVWINTFTIYEMDFSETSSSDYYDSFPSSSSNERNYRQTARSWAESSIDSYFRDEGYFSQTGINACDSRRTSVSFANLPIADELDDVNVGQPYLQFKNKFKNVIKDFVDNARNRRLRRYSSADSLVSLDPYGARTSGRYYGRECYSCDPDPYMDDRRPVSFCSSEPESSNQWTESSDDSCNGPASKEIRHPKIKSKRISINEPPVTAFFQHGSSNDQSRVRKVQSLREAPPKSILKKCSVKSEGHNSAGQEKRFHVYEVIVEEPIRYGERCPDPRPPVPERPIMWPMVIFPPEPLFQPRSRHAYHRRDAMAILD</sequence>
<dbReference type="AlphaFoldDB" id="A0A1I7ZTK8"/>
<dbReference type="Proteomes" id="UP000095287">
    <property type="component" value="Unplaced"/>
</dbReference>
<accession>A0A1I7ZTK8</accession>
<dbReference type="WBParaSite" id="L893_g29399.t1">
    <property type="protein sequence ID" value="L893_g29399.t1"/>
    <property type="gene ID" value="L893_g29399"/>
</dbReference>
<protein>
    <submittedName>
        <fullName evidence="3">Uncharacterized protein</fullName>
    </submittedName>
</protein>
<keyword evidence="2" id="KW-1185">Reference proteome</keyword>
<evidence type="ECO:0000256" key="1">
    <source>
        <dbReference type="SAM" id="MobiDB-lite"/>
    </source>
</evidence>